<dbReference type="CDD" id="cd16448">
    <property type="entry name" value="RING-H2"/>
    <property type="match status" value="1"/>
</dbReference>
<dbReference type="SUPFAM" id="SSF57850">
    <property type="entry name" value="RING/U-box"/>
    <property type="match status" value="1"/>
</dbReference>
<gene>
    <name evidence="2" type="ORF">PINE0816_LOCUS4157</name>
</gene>
<dbReference type="Gene3D" id="3.30.40.10">
    <property type="entry name" value="Zinc/RING finger domain, C3HC4 (zinc finger)"/>
    <property type="match status" value="1"/>
</dbReference>
<dbReference type="AlphaFoldDB" id="A0A7S0C0L9"/>
<feature type="transmembrane region" description="Helical" evidence="1">
    <location>
        <begin position="6"/>
        <end position="31"/>
    </location>
</feature>
<keyword evidence="1" id="KW-1133">Transmembrane helix</keyword>
<evidence type="ECO:0000256" key="1">
    <source>
        <dbReference type="SAM" id="Phobius"/>
    </source>
</evidence>
<name>A0A7S0C0L9_9STRA</name>
<organism evidence="2">
    <name type="scientific">Proboscia inermis</name>
    <dbReference type="NCBI Taxonomy" id="420281"/>
    <lineage>
        <taxon>Eukaryota</taxon>
        <taxon>Sar</taxon>
        <taxon>Stramenopiles</taxon>
        <taxon>Ochrophyta</taxon>
        <taxon>Bacillariophyta</taxon>
        <taxon>Coscinodiscophyceae</taxon>
        <taxon>Rhizosoleniophycidae</taxon>
        <taxon>Rhizosoleniales</taxon>
        <taxon>Rhizosoleniaceae</taxon>
        <taxon>Proboscia</taxon>
    </lineage>
</organism>
<accession>A0A7S0C0L9</accession>
<protein>
    <submittedName>
        <fullName evidence="2">Uncharacterized protein</fullName>
    </submittedName>
</protein>
<evidence type="ECO:0000313" key="2">
    <source>
        <dbReference type="EMBL" id="CAD8408037.1"/>
    </source>
</evidence>
<dbReference type="InterPro" id="IPR013083">
    <property type="entry name" value="Znf_RING/FYVE/PHD"/>
</dbReference>
<keyword evidence="1" id="KW-0812">Transmembrane</keyword>
<keyword evidence="1" id="KW-0472">Membrane</keyword>
<sequence>MTGGDYAQIEATCLFIFFLLCALFMFAPLCSDHSLGIRCKRRIEQRRWSVVLTDEDQRNSIFETAARRIREDALGDIELQRAKAATLSRIEEEKICVIMDKFEDFAKDIQPGNFISAKKAGALDVTRLPFVDVDEQETKLVKKETNDDPCEKCGEKNISSHGTISEDKRVADITSEGQRDFLRVPYPGVSRTQSEICVGSSSDRFVPNDCSICLCNFSNQSDRIVWSSNPECVHVYHESCLAGWAKSFVTRGKRGLFMDEETTIAALLAFSMTRSDRPHTGLARTIETAGVNNTTEVASNPDLESGQVLRDTATQLLKKCVFLPCPNCRQDFVLRLDSKDKQ</sequence>
<reference evidence="2" key="1">
    <citation type="submission" date="2021-01" db="EMBL/GenBank/DDBJ databases">
        <authorList>
            <person name="Corre E."/>
            <person name="Pelletier E."/>
            <person name="Niang G."/>
            <person name="Scheremetjew M."/>
            <person name="Finn R."/>
            <person name="Kale V."/>
            <person name="Holt S."/>
            <person name="Cochrane G."/>
            <person name="Meng A."/>
            <person name="Brown T."/>
            <person name="Cohen L."/>
        </authorList>
    </citation>
    <scope>NUCLEOTIDE SEQUENCE</scope>
    <source>
        <strain evidence="2">CCAP1064/1</strain>
    </source>
</reference>
<dbReference type="EMBL" id="HBEL01008696">
    <property type="protein sequence ID" value="CAD8408037.1"/>
    <property type="molecule type" value="Transcribed_RNA"/>
</dbReference>
<proteinExistence type="predicted"/>